<gene>
    <name evidence="1" type="ORF">QM524_23540</name>
</gene>
<evidence type="ECO:0008006" key="3">
    <source>
        <dbReference type="Google" id="ProtNLM"/>
    </source>
</evidence>
<proteinExistence type="predicted"/>
<name>A0ABT6YF45_9BACT</name>
<dbReference type="RefSeq" id="WP_283346490.1">
    <property type="nucleotide sequence ID" value="NZ_JASHIF010000026.1"/>
</dbReference>
<evidence type="ECO:0000313" key="1">
    <source>
        <dbReference type="EMBL" id="MDI9862217.1"/>
    </source>
</evidence>
<accession>A0ABT6YF45</accession>
<keyword evidence="2" id="KW-1185">Reference proteome</keyword>
<dbReference type="EMBL" id="JASHIF010000026">
    <property type="protein sequence ID" value="MDI9862217.1"/>
    <property type="molecule type" value="Genomic_DNA"/>
</dbReference>
<comment type="caution">
    <text evidence="1">The sequence shown here is derived from an EMBL/GenBank/DDBJ whole genome shotgun (WGS) entry which is preliminary data.</text>
</comment>
<sequence length="318" mass="35467">MRQSTSLILLLLLSYTSFTQYRPPFRKYTSVEFGGGVSSYYGDLAPMSQFVNSTANALRWTATIGVSRQVTRQVEVGLNLSWVALGADDYYSNNLADFQRNLHFRNNVKEATLQGRWTPFNRSSTPQKRAAFEPFIGIGVGAFLHNPQAKLPVTMGNEWVDLRPLTTEGQGSPNYPDIKEYKNWGINIPISVGLKAKLTQNLDLMAEFNYRMLFFDYIDDVSGFYAQPLVVYSRFTEPTKSIGIALSQRATERVAASTGGDRLAKLNTFVNDPTGVTISQNPGVGSPRGTVDGNDSYATFTIKLRYIFIPGIQCPKIY</sequence>
<evidence type="ECO:0000313" key="2">
    <source>
        <dbReference type="Proteomes" id="UP001236507"/>
    </source>
</evidence>
<protein>
    <recommendedName>
        <fullName evidence="3">Outer membrane beta-barrel protein</fullName>
    </recommendedName>
</protein>
<reference evidence="1 2" key="1">
    <citation type="submission" date="2023-05" db="EMBL/GenBank/DDBJ databases">
        <title>Novel species of genus Flectobacillus isolated from stream in China.</title>
        <authorList>
            <person name="Lu H."/>
        </authorList>
    </citation>
    <scope>NUCLEOTIDE SEQUENCE [LARGE SCALE GENOMIC DNA]</scope>
    <source>
        <strain evidence="1 2">KCTC 42575</strain>
    </source>
</reference>
<dbReference type="Proteomes" id="UP001236507">
    <property type="component" value="Unassembled WGS sequence"/>
</dbReference>
<organism evidence="1 2">
    <name type="scientific">Flectobacillus roseus</name>
    <dbReference type="NCBI Taxonomy" id="502259"/>
    <lineage>
        <taxon>Bacteria</taxon>
        <taxon>Pseudomonadati</taxon>
        <taxon>Bacteroidota</taxon>
        <taxon>Cytophagia</taxon>
        <taxon>Cytophagales</taxon>
        <taxon>Flectobacillaceae</taxon>
        <taxon>Flectobacillus</taxon>
    </lineage>
</organism>